<keyword evidence="5 7" id="KW-1133">Transmembrane helix</keyword>
<keyword evidence="2" id="KW-1003">Cell membrane</keyword>
<dbReference type="InterPro" id="IPR035952">
    <property type="entry name" value="Rhomboid-like_sf"/>
</dbReference>
<evidence type="ECO:0000256" key="7">
    <source>
        <dbReference type="SAM" id="Phobius"/>
    </source>
</evidence>
<evidence type="ECO:0000256" key="2">
    <source>
        <dbReference type="ARBA" id="ARBA00022475"/>
    </source>
</evidence>
<evidence type="ECO:0000259" key="8">
    <source>
        <dbReference type="Pfam" id="PF01694"/>
    </source>
</evidence>
<evidence type="ECO:0000256" key="3">
    <source>
        <dbReference type="ARBA" id="ARBA00022519"/>
    </source>
</evidence>
<feature type="transmembrane region" description="Helical" evidence="7">
    <location>
        <begin position="140"/>
        <end position="159"/>
    </location>
</feature>
<dbReference type="InterPro" id="IPR022764">
    <property type="entry name" value="Peptidase_S54_rhomboid_dom"/>
</dbReference>
<feature type="domain" description="Peptidase S54 rhomboid" evidence="8">
    <location>
        <begin position="74"/>
        <end position="213"/>
    </location>
</feature>
<keyword evidence="9" id="KW-0378">Hydrolase</keyword>
<dbReference type="Gene3D" id="1.20.1540.10">
    <property type="entry name" value="Rhomboid-like"/>
    <property type="match status" value="1"/>
</dbReference>
<keyword evidence="9" id="KW-0645">Protease</keyword>
<feature type="transmembrane region" description="Helical" evidence="7">
    <location>
        <begin position="12"/>
        <end position="31"/>
    </location>
</feature>
<feature type="transmembrane region" description="Helical" evidence="7">
    <location>
        <begin position="84"/>
        <end position="103"/>
    </location>
</feature>
<dbReference type="EMBL" id="CP047166">
    <property type="protein sequence ID" value="QRF67731.1"/>
    <property type="molecule type" value="Genomic_DNA"/>
</dbReference>
<feature type="transmembrane region" description="Helical" evidence="7">
    <location>
        <begin position="171"/>
        <end position="189"/>
    </location>
</feature>
<dbReference type="PANTHER" id="PTHR43066">
    <property type="entry name" value="RHOMBOID-RELATED PROTEIN"/>
    <property type="match status" value="1"/>
</dbReference>
<evidence type="ECO:0000256" key="6">
    <source>
        <dbReference type="ARBA" id="ARBA00023136"/>
    </source>
</evidence>
<keyword evidence="4 7" id="KW-0812">Transmembrane</keyword>
<organism evidence="9 10">
    <name type="scientific">Ponticoccus alexandrii</name>
    <dbReference type="NCBI Taxonomy" id="1943633"/>
    <lineage>
        <taxon>Bacteria</taxon>
        <taxon>Pseudomonadati</taxon>
        <taxon>Pseudomonadota</taxon>
        <taxon>Alphaproteobacteria</taxon>
        <taxon>Rhodobacterales</taxon>
        <taxon>Roseobacteraceae</taxon>
        <taxon>Ponticoccus</taxon>
    </lineage>
</organism>
<evidence type="ECO:0000313" key="9">
    <source>
        <dbReference type="EMBL" id="QRF67731.1"/>
    </source>
</evidence>
<dbReference type="Proteomes" id="UP000596387">
    <property type="component" value="Chromosome"/>
</dbReference>
<keyword evidence="6 7" id="KW-0472">Membrane</keyword>
<evidence type="ECO:0000256" key="5">
    <source>
        <dbReference type="ARBA" id="ARBA00022989"/>
    </source>
</evidence>
<reference evidence="9 10" key="1">
    <citation type="submission" date="2019-12" db="EMBL/GenBank/DDBJ databases">
        <title>Complete Genome Sequence of a Quorum-Sensing Bacterium,Rhodobacteraceae bacterium C31, Isolated from a marine microalgae symbiotic bacteria.</title>
        <authorList>
            <person name="Zhang Y."/>
        </authorList>
    </citation>
    <scope>NUCLEOTIDE SEQUENCE [LARGE SCALE GENOMIC DNA]</scope>
    <source>
        <strain evidence="9 10">C31</strain>
    </source>
</reference>
<accession>A0ABX7FB05</accession>
<proteinExistence type="predicted"/>
<dbReference type="GO" id="GO:0008233">
    <property type="term" value="F:peptidase activity"/>
    <property type="evidence" value="ECO:0007669"/>
    <property type="project" value="UniProtKB-KW"/>
</dbReference>
<keyword evidence="10" id="KW-1185">Reference proteome</keyword>
<sequence>MTHPVNQTPVNPLPPVVAALALVMAGFELAFNLGARGLIGGQNAVGWRNTLVERFGFSGRAFDWMLENGTFPPEHLIRFVTYPFFHASFTHALFAVVILLAMGKVVGEVIGSVRVCLLFVVCSITGALAFGLLGSDPWLLGAYPPVYGLIGGFTYLLWVRLGREGGGQFRAFQLIGFLMGIQLVFAVLFGGGQDWIADLAGFVTGFVLTTALVPGGLARLIAAMRSR</sequence>
<evidence type="ECO:0000256" key="1">
    <source>
        <dbReference type="ARBA" id="ARBA00004141"/>
    </source>
</evidence>
<evidence type="ECO:0000313" key="10">
    <source>
        <dbReference type="Proteomes" id="UP000596387"/>
    </source>
</evidence>
<dbReference type="PANTHER" id="PTHR43066:SF26">
    <property type="entry name" value="RHOMBOID PROTEASE GLPG"/>
    <property type="match status" value="1"/>
</dbReference>
<dbReference type="SUPFAM" id="SSF144091">
    <property type="entry name" value="Rhomboid-like"/>
    <property type="match status" value="1"/>
</dbReference>
<protein>
    <submittedName>
        <fullName evidence="9">Rhomboid family intramembrane serine protease</fullName>
    </submittedName>
</protein>
<name>A0ABX7FB05_9RHOB</name>
<dbReference type="Pfam" id="PF01694">
    <property type="entry name" value="Rhomboid"/>
    <property type="match status" value="1"/>
</dbReference>
<dbReference type="GO" id="GO:0006508">
    <property type="term" value="P:proteolysis"/>
    <property type="evidence" value="ECO:0007669"/>
    <property type="project" value="UniProtKB-KW"/>
</dbReference>
<dbReference type="RefSeq" id="WP_023848115.1">
    <property type="nucleotide sequence ID" value="NZ_CP047166.1"/>
</dbReference>
<feature type="transmembrane region" description="Helical" evidence="7">
    <location>
        <begin position="195"/>
        <end position="222"/>
    </location>
</feature>
<evidence type="ECO:0000256" key="4">
    <source>
        <dbReference type="ARBA" id="ARBA00022692"/>
    </source>
</evidence>
<comment type="subcellular location">
    <subcellularLocation>
        <location evidence="1">Membrane</location>
        <topology evidence="1">Multi-pass membrane protein</topology>
    </subcellularLocation>
</comment>
<gene>
    <name evidence="9" type="ORF">GQA70_16320</name>
</gene>
<keyword evidence="3" id="KW-0997">Cell inner membrane</keyword>
<feature type="transmembrane region" description="Helical" evidence="7">
    <location>
        <begin position="115"/>
        <end position="134"/>
    </location>
</feature>